<proteinExistence type="inferred from homology"/>
<name>A0AAD3XP96_NEPGR</name>
<keyword evidence="3" id="KW-0597">Phosphoprotein</keyword>
<evidence type="ECO:0000256" key="4">
    <source>
        <dbReference type="ARBA" id="ARBA00023242"/>
    </source>
</evidence>
<feature type="region of interest" description="Disordered" evidence="5">
    <location>
        <begin position="604"/>
        <end position="654"/>
    </location>
</feature>
<dbReference type="Pfam" id="PF09368">
    <property type="entry name" value="Sas10"/>
    <property type="match status" value="1"/>
</dbReference>
<keyword evidence="8" id="KW-1185">Reference proteome</keyword>
<comment type="similarity">
    <text evidence="2">Belongs to the SAS10 family.</text>
</comment>
<protein>
    <recommendedName>
        <fullName evidence="6">Sas10 C-terminal domain-containing protein</fullName>
    </recommendedName>
</protein>
<feature type="region of interest" description="Disordered" evidence="5">
    <location>
        <begin position="44"/>
        <end position="78"/>
    </location>
</feature>
<organism evidence="7 8">
    <name type="scientific">Nepenthes gracilis</name>
    <name type="common">Slender pitcher plant</name>
    <dbReference type="NCBI Taxonomy" id="150966"/>
    <lineage>
        <taxon>Eukaryota</taxon>
        <taxon>Viridiplantae</taxon>
        <taxon>Streptophyta</taxon>
        <taxon>Embryophyta</taxon>
        <taxon>Tracheophyta</taxon>
        <taxon>Spermatophyta</taxon>
        <taxon>Magnoliopsida</taxon>
        <taxon>eudicotyledons</taxon>
        <taxon>Gunneridae</taxon>
        <taxon>Pentapetalae</taxon>
        <taxon>Caryophyllales</taxon>
        <taxon>Nepenthaceae</taxon>
        <taxon>Nepenthes</taxon>
    </lineage>
</organism>
<comment type="subcellular location">
    <subcellularLocation>
        <location evidence="1">Nucleus</location>
    </subcellularLocation>
</comment>
<feature type="compositionally biased region" description="Acidic residues" evidence="5">
    <location>
        <begin position="47"/>
        <end position="78"/>
    </location>
</feature>
<sequence length="667" mass="75258">MGKRGKNQKTGSRNPKKMKFSKDLDLDNMDDEIDAFHKQRDVIPLDINEDVGESDEDNEHPVFDYEDIHDDEDDDEDDAKLGGLVAKISRTQKYLKAKFGDAEDEMHDDAGDEEERRTGWGWGKKFYYDGDNVDYELQSSDEEDPALEEAEAINFQQERAKSLTMADFQIENIEKDDSDMEPTVEEMLVKGKDTSRISENKETRDDKGTTYEEVEKDLSALSRNELMDVVSSSAPELVVLLSELNDAFEQLDEVNPLLSKKENIKKEGMHYLEVKRLLLLTYCQAITFYLLLKSEGQPVRDHPVIARLVVIQSLLDQMKELDVNLPCGLAEILNENDGIATAADYAAENAAVLSDDPEDNDLMRPLAEKQAAPKFGEAAEPVKMDISKGYEKKLDNSMCQNEVVCLESVRMLKVRETLEEKLKKKGIFTFTQLESFGAKTHKLKPVNGQLETLDDFDDDTMDVEGTAGPLRNGQGLRLSNKLSQLITTKSDMSRVASGDDDLPKRDDLGERRRKHELRVLAGAGIESIDDDVENYPGNCGGGGDAEADSGGTGESEDEFYKQVKLQRAEKLAAKSEKYSRKPSIPSYPDTILDGKRQITTQMEKNRGLTRSRKKLTKNPRKKYRRKHDQTVKRRQGQVREIRRPTGPYGGEASGINARISRSIRFKG</sequence>
<evidence type="ECO:0000256" key="5">
    <source>
        <dbReference type="SAM" id="MobiDB-lite"/>
    </source>
</evidence>
<dbReference type="GO" id="GO:0032040">
    <property type="term" value="C:small-subunit processome"/>
    <property type="evidence" value="ECO:0007669"/>
    <property type="project" value="TreeGrafter"/>
</dbReference>
<dbReference type="PANTHER" id="PTHR13237:SF8">
    <property type="entry name" value="SOMETHING ABOUT SILENCING PROTEIN 10"/>
    <property type="match status" value="1"/>
</dbReference>
<evidence type="ECO:0000313" key="8">
    <source>
        <dbReference type="Proteomes" id="UP001279734"/>
    </source>
</evidence>
<evidence type="ECO:0000256" key="1">
    <source>
        <dbReference type="ARBA" id="ARBA00004123"/>
    </source>
</evidence>
<gene>
    <name evidence="7" type="ORF">Nepgr_013764</name>
</gene>
<feature type="compositionally biased region" description="Basic residues" evidence="5">
    <location>
        <begin position="607"/>
        <end position="636"/>
    </location>
</feature>
<dbReference type="AlphaFoldDB" id="A0AAD3XP96"/>
<reference evidence="7" key="1">
    <citation type="submission" date="2023-05" db="EMBL/GenBank/DDBJ databases">
        <title>Nepenthes gracilis genome sequencing.</title>
        <authorList>
            <person name="Fukushima K."/>
        </authorList>
    </citation>
    <scope>NUCLEOTIDE SEQUENCE</scope>
    <source>
        <strain evidence="7">SING2019-196</strain>
    </source>
</reference>
<evidence type="ECO:0000256" key="3">
    <source>
        <dbReference type="ARBA" id="ARBA00022553"/>
    </source>
</evidence>
<dbReference type="Proteomes" id="UP001279734">
    <property type="component" value="Unassembled WGS sequence"/>
</dbReference>
<dbReference type="EMBL" id="BSYO01000011">
    <property type="protein sequence ID" value="GMH11923.1"/>
    <property type="molecule type" value="Genomic_DNA"/>
</dbReference>
<evidence type="ECO:0000313" key="7">
    <source>
        <dbReference type="EMBL" id="GMH11923.1"/>
    </source>
</evidence>
<evidence type="ECO:0000259" key="6">
    <source>
        <dbReference type="Pfam" id="PF09368"/>
    </source>
</evidence>
<feature type="region of interest" description="Disordered" evidence="5">
    <location>
        <begin position="1"/>
        <end position="24"/>
    </location>
</feature>
<dbReference type="PANTHER" id="PTHR13237">
    <property type="entry name" value="SOMETHING ABOUT SILENCING PROTEIN 10-RELATED"/>
    <property type="match status" value="1"/>
</dbReference>
<accession>A0AAD3XP96</accession>
<comment type="caution">
    <text evidence="7">The sequence shown here is derived from an EMBL/GenBank/DDBJ whole genome shotgun (WGS) entry which is preliminary data.</text>
</comment>
<evidence type="ECO:0000256" key="2">
    <source>
        <dbReference type="ARBA" id="ARBA00010979"/>
    </source>
</evidence>
<feature type="region of interest" description="Disordered" evidence="5">
    <location>
        <begin position="489"/>
        <end position="509"/>
    </location>
</feature>
<feature type="region of interest" description="Disordered" evidence="5">
    <location>
        <begin position="531"/>
        <end position="556"/>
    </location>
</feature>
<dbReference type="InterPro" id="IPR007146">
    <property type="entry name" value="Sas10/Utp3/C1D"/>
</dbReference>
<dbReference type="Pfam" id="PF04000">
    <property type="entry name" value="Sas10_Utp3"/>
    <property type="match status" value="1"/>
</dbReference>
<feature type="domain" description="Sas10 C-terminal" evidence="6">
    <location>
        <begin position="593"/>
        <end position="665"/>
    </location>
</feature>
<dbReference type="GO" id="GO:0000462">
    <property type="term" value="P:maturation of SSU-rRNA from tricistronic rRNA transcript (SSU-rRNA, 5.8S rRNA, LSU-rRNA)"/>
    <property type="evidence" value="ECO:0007669"/>
    <property type="project" value="TreeGrafter"/>
</dbReference>
<keyword evidence="4" id="KW-0539">Nucleus</keyword>
<dbReference type="InterPro" id="IPR018972">
    <property type="entry name" value="Sas10_C_dom"/>
</dbReference>